<name>A0AAV9V6D7_9PEZI</name>
<evidence type="ECO:0000256" key="2">
    <source>
        <dbReference type="SAM" id="Phobius"/>
    </source>
</evidence>
<feature type="compositionally biased region" description="Acidic residues" evidence="1">
    <location>
        <begin position="140"/>
        <end position="150"/>
    </location>
</feature>
<sequence>MSYPSDLFRAIFTPGAPPALLLATNVSFACLQLTLLVLLFATASFHFFFLSLLCAGVWGGINWFVREVNALQRIERQADEIRRVQAELDKETNRSEQLDDTDESEGSGTDALLDDTNTAQSTSVHVGEASATSRRRAEADDGEEEEDDFEKVEKEDGYETEGRGRKTK</sequence>
<protein>
    <submittedName>
        <fullName evidence="3">SMK killer toxin resistance protein</fullName>
    </submittedName>
</protein>
<dbReference type="GO" id="GO:0005789">
    <property type="term" value="C:endoplasmic reticulum membrane"/>
    <property type="evidence" value="ECO:0007669"/>
    <property type="project" value="TreeGrafter"/>
</dbReference>
<organism evidence="3 4">
    <name type="scientific">Orbilia brochopaga</name>
    <dbReference type="NCBI Taxonomy" id="3140254"/>
    <lineage>
        <taxon>Eukaryota</taxon>
        <taxon>Fungi</taxon>
        <taxon>Dikarya</taxon>
        <taxon>Ascomycota</taxon>
        <taxon>Pezizomycotina</taxon>
        <taxon>Orbiliomycetes</taxon>
        <taxon>Orbiliales</taxon>
        <taxon>Orbiliaceae</taxon>
        <taxon>Orbilia</taxon>
    </lineage>
</organism>
<reference evidence="3 4" key="1">
    <citation type="submission" date="2019-10" db="EMBL/GenBank/DDBJ databases">
        <authorList>
            <person name="Palmer J.M."/>
        </authorList>
    </citation>
    <scope>NUCLEOTIDE SEQUENCE [LARGE SCALE GENOMIC DNA]</scope>
    <source>
        <strain evidence="3 4">TWF696</strain>
    </source>
</reference>
<dbReference type="Proteomes" id="UP001375240">
    <property type="component" value="Unassembled WGS sequence"/>
</dbReference>
<evidence type="ECO:0000256" key="1">
    <source>
        <dbReference type="SAM" id="MobiDB-lite"/>
    </source>
</evidence>
<keyword evidence="2" id="KW-0472">Membrane</keyword>
<evidence type="ECO:0000313" key="3">
    <source>
        <dbReference type="EMBL" id="KAK6355169.1"/>
    </source>
</evidence>
<dbReference type="Pfam" id="PF08636">
    <property type="entry name" value="Pkr1"/>
    <property type="match status" value="1"/>
</dbReference>
<accession>A0AAV9V6D7</accession>
<dbReference type="EMBL" id="JAVHNQ010000002">
    <property type="protein sequence ID" value="KAK6355169.1"/>
    <property type="molecule type" value="Genomic_DNA"/>
</dbReference>
<comment type="caution">
    <text evidence="3">The sequence shown here is derived from an EMBL/GenBank/DDBJ whole genome shotgun (WGS) entry which is preliminary data.</text>
</comment>
<keyword evidence="4" id="KW-1185">Reference proteome</keyword>
<proteinExistence type="predicted"/>
<dbReference type="InterPro" id="IPR013945">
    <property type="entry name" value="Pkr1"/>
</dbReference>
<gene>
    <name evidence="3" type="primary">PKR1</name>
    <name evidence="3" type="ORF">TWF696_004287</name>
</gene>
<feature type="compositionally biased region" description="Basic and acidic residues" evidence="1">
    <location>
        <begin position="151"/>
        <end position="168"/>
    </location>
</feature>
<keyword evidence="2" id="KW-0812">Transmembrane</keyword>
<dbReference type="GO" id="GO:0070072">
    <property type="term" value="P:vacuolar proton-transporting V-type ATPase complex assembly"/>
    <property type="evidence" value="ECO:0007669"/>
    <property type="project" value="InterPro"/>
</dbReference>
<dbReference type="AlphaFoldDB" id="A0AAV9V6D7"/>
<feature type="compositionally biased region" description="Basic and acidic residues" evidence="1">
    <location>
        <begin position="86"/>
        <end position="97"/>
    </location>
</feature>
<dbReference type="PANTHER" id="PTHR28251">
    <property type="entry name" value="V-TYPE ATPASE ASSEMBLY FACTOR PKR1"/>
    <property type="match status" value="1"/>
</dbReference>
<dbReference type="PANTHER" id="PTHR28251:SF1">
    <property type="entry name" value="V-TYPE ATPASE ASSEMBLY FACTOR PKR1"/>
    <property type="match status" value="1"/>
</dbReference>
<evidence type="ECO:0000313" key="4">
    <source>
        <dbReference type="Proteomes" id="UP001375240"/>
    </source>
</evidence>
<feature type="transmembrane region" description="Helical" evidence="2">
    <location>
        <begin position="47"/>
        <end position="65"/>
    </location>
</feature>
<feature type="compositionally biased region" description="Polar residues" evidence="1">
    <location>
        <begin position="115"/>
        <end position="124"/>
    </location>
</feature>
<keyword evidence="2" id="KW-1133">Transmembrane helix</keyword>
<feature type="region of interest" description="Disordered" evidence="1">
    <location>
        <begin position="86"/>
        <end position="168"/>
    </location>
</feature>